<dbReference type="eggNOG" id="COG3384">
    <property type="taxonomic scope" value="Bacteria"/>
</dbReference>
<evidence type="ECO:0000313" key="8">
    <source>
        <dbReference type="Proteomes" id="UP000002892"/>
    </source>
</evidence>
<dbReference type="SUPFAM" id="SSF53213">
    <property type="entry name" value="LigB-like"/>
    <property type="match status" value="1"/>
</dbReference>
<dbReference type="InterPro" id="IPR004183">
    <property type="entry name" value="Xdiol_dOase_suB"/>
</dbReference>
<evidence type="ECO:0000256" key="3">
    <source>
        <dbReference type="ARBA" id="ARBA00022723"/>
    </source>
</evidence>
<sequence length="256" mass="29134">MNKMPVVFVGHGSPMNAIEDNQFTRNWVEISKQIPKPEAILAISGHWVTDGTRINDDPHPEIVHDMYGFPRELYEVDYRPKGAPELAHFTKDLILGNVQTDNSWGIDHGIWSILKIMYPEADIPVYHMSVSRNENPDYHFNLGNELKPLRDKGILIFASGNVVHNLAHIKWDMKGGYDWAVEFDDFIKETISEKKYRSVIDYRLAGVSAKLSVPTSEHLDPLFYILGAADEHDQLSIYNDSCTVGSLSMTSYLLKE</sequence>
<comment type="similarity">
    <text evidence="2">Belongs to the DODA-type extradiol aromatic ring-opening dioxygenase family.</text>
</comment>
<evidence type="ECO:0000256" key="2">
    <source>
        <dbReference type="ARBA" id="ARBA00007581"/>
    </source>
</evidence>
<dbReference type="CDD" id="cd07363">
    <property type="entry name" value="45_DOPA_Dioxygenase"/>
    <property type="match status" value="1"/>
</dbReference>
<evidence type="ECO:0000256" key="1">
    <source>
        <dbReference type="ARBA" id="ARBA00001947"/>
    </source>
</evidence>
<evidence type="ECO:0000256" key="5">
    <source>
        <dbReference type="ARBA" id="ARBA00023002"/>
    </source>
</evidence>
<feature type="domain" description="Extradiol ring-cleavage dioxygenase class III enzyme subunit B" evidence="6">
    <location>
        <begin position="20"/>
        <end position="234"/>
    </location>
</feature>
<keyword evidence="3" id="KW-0479">Metal-binding</keyword>
<dbReference type="Proteomes" id="UP000002892">
    <property type="component" value="Chromosome"/>
</dbReference>
<proteinExistence type="inferred from homology"/>
<dbReference type="GO" id="GO:0016702">
    <property type="term" value="F:oxidoreductase activity, acting on single donors with incorporation of molecular oxygen, incorporation of two atoms of oxygen"/>
    <property type="evidence" value="ECO:0007669"/>
    <property type="project" value="UniProtKB-ARBA"/>
</dbReference>
<dbReference type="OrthoDB" id="9790889at2"/>
<dbReference type="Gene3D" id="3.40.830.10">
    <property type="entry name" value="LigB-like"/>
    <property type="match status" value="1"/>
</dbReference>
<dbReference type="RefSeq" id="WP_014826369.1">
    <property type="nucleotide sequence ID" value="NC_018068.1"/>
</dbReference>
<dbReference type="KEGG" id="dai:Desaci_1336"/>
<dbReference type="Pfam" id="PF02900">
    <property type="entry name" value="LigB"/>
    <property type="match status" value="1"/>
</dbReference>
<keyword evidence="8" id="KW-1185">Reference proteome</keyword>
<keyword evidence="5" id="KW-0560">Oxidoreductase</keyword>
<dbReference type="GO" id="GO:0008270">
    <property type="term" value="F:zinc ion binding"/>
    <property type="evidence" value="ECO:0007669"/>
    <property type="project" value="InterPro"/>
</dbReference>
<dbReference type="InterPro" id="IPR014436">
    <property type="entry name" value="Extradiol_dOase_DODA"/>
</dbReference>
<dbReference type="STRING" id="646529.Desaci_1336"/>
<dbReference type="GO" id="GO:0008198">
    <property type="term" value="F:ferrous iron binding"/>
    <property type="evidence" value="ECO:0007669"/>
    <property type="project" value="InterPro"/>
</dbReference>
<comment type="cofactor">
    <cofactor evidence="1">
        <name>Zn(2+)</name>
        <dbReference type="ChEBI" id="CHEBI:29105"/>
    </cofactor>
</comment>
<dbReference type="PANTHER" id="PTHR30096:SF0">
    <property type="entry name" value="4,5-DOPA DIOXYGENASE EXTRADIOL-LIKE PROTEIN"/>
    <property type="match status" value="1"/>
</dbReference>
<dbReference type="AlphaFoldDB" id="I4D3I8"/>
<dbReference type="PANTHER" id="PTHR30096">
    <property type="entry name" value="4,5-DOPA DIOXYGENASE EXTRADIOL-LIKE PROTEIN"/>
    <property type="match status" value="1"/>
</dbReference>
<dbReference type="PIRSF" id="PIRSF006157">
    <property type="entry name" value="Doxgns_DODA"/>
    <property type="match status" value="1"/>
</dbReference>
<organism evidence="7 8">
    <name type="scientific">Desulfosporosinus acidiphilus (strain DSM 22704 / JCM 16185 / SJ4)</name>
    <dbReference type="NCBI Taxonomy" id="646529"/>
    <lineage>
        <taxon>Bacteria</taxon>
        <taxon>Bacillati</taxon>
        <taxon>Bacillota</taxon>
        <taxon>Clostridia</taxon>
        <taxon>Eubacteriales</taxon>
        <taxon>Desulfitobacteriaceae</taxon>
        <taxon>Desulfosporosinus</taxon>
    </lineage>
</organism>
<evidence type="ECO:0000256" key="4">
    <source>
        <dbReference type="ARBA" id="ARBA00022833"/>
    </source>
</evidence>
<evidence type="ECO:0000259" key="6">
    <source>
        <dbReference type="Pfam" id="PF02900"/>
    </source>
</evidence>
<accession>I4D3I8</accession>
<protein>
    <recommendedName>
        <fullName evidence="6">Extradiol ring-cleavage dioxygenase class III enzyme subunit B domain-containing protein</fullName>
    </recommendedName>
</protein>
<keyword evidence="4" id="KW-0862">Zinc</keyword>
<dbReference type="HOGENOM" id="CLU_046582_2_0_9"/>
<gene>
    <name evidence="7" type="ordered locus">Desaci_1336</name>
</gene>
<reference evidence="7 8" key="1">
    <citation type="journal article" date="2012" name="J. Bacteriol.">
        <title>Complete genome sequences of Desulfosporosinus orientis DSM765T, Desulfosporosinus youngiae DSM17734T, Desulfosporosinus meridiei DSM13257T, and Desulfosporosinus acidiphilus DSM22704T.</title>
        <authorList>
            <person name="Pester M."/>
            <person name="Brambilla E."/>
            <person name="Alazard D."/>
            <person name="Rattei T."/>
            <person name="Weinmaier T."/>
            <person name="Han J."/>
            <person name="Lucas S."/>
            <person name="Lapidus A."/>
            <person name="Cheng J.F."/>
            <person name="Goodwin L."/>
            <person name="Pitluck S."/>
            <person name="Peters L."/>
            <person name="Ovchinnikova G."/>
            <person name="Teshima H."/>
            <person name="Detter J.C."/>
            <person name="Han C.S."/>
            <person name="Tapia R."/>
            <person name="Land M.L."/>
            <person name="Hauser L."/>
            <person name="Kyrpides N.C."/>
            <person name="Ivanova N.N."/>
            <person name="Pagani I."/>
            <person name="Huntmann M."/>
            <person name="Wei C.L."/>
            <person name="Davenport K.W."/>
            <person name="Daligault H."/>
            <person name="Chain P.S."/>
            <person name="Chen A."/>
            <person name="Mavromatis K."/>
            <person name="Markowitz V."/>
            <person name="Szeto E."/>
            <person name="Mikhailova N."/>
            <person name="Pati A."/>
            <person name="Wagner M."/>
            <person name="Woyke T."/>
            <person name="Ollivier B."/>
            <person name="Klenk H.P."/>
            <person name="Spring S."/>
            <person name="Loy A."/>
        </authorList>
    </citation>
    <scope>NUCLEOTIDE SEQUENCE [LARGE SCALE GENOMIC DNA]</scope>
    <source>
        <strain evidence="8">DSM 22704 / JCM 16185 / SJ4</strain>
    </source>
</reference>
<dbReference type="EMBL" id="CP003639">
    <property type="protein sequence ID" value="AFM40362.1"/>
    <property type="molecule type" value="Genomic_DNA"/>
</dbReference>
<name>I4D3I8_DESAJ</name>
<evidence type="ECO:0000313" key="7">
    <source>
        <dbReference type="EMBL" id="AFM40362.1"/>
    </source>
</evidence>
<dbReference type="NCBIfam" id="NF007914">
    <property type="entry name" value="PRK10628.1"/>
    <property type="match status" value="1"/>
</dbReference>